<feature type="region of interest" description="Disordered" evidence="1">
    <location>
        <begin position="1"/>
        <end position="36"/>
    </location>
</feature>
<feature type="compositionally biased region" description="Basic residues" evidence="1">
    <location>
        <begin position="8"/>
        <end position="17"/>
    </location>
</feature>
<dbReference type="AlphaFoldDB" id="A0A108U545"/>
<dbReference type="Proteomes" id="UP000023435">
    <property type="component" value="Unassembled WGS sequence"/>
</dbReference>
<accession>A0A108U545</accession>
<evidence type="ECO:0000313" key="3">
    <source>
        <dbReference type="Proteomes" id="UP000023435"/>
    </source>
</evidence>
<sequence length="65" mass="7391">MDGCGRCPARKPRHGLRRGAGNVEARSRKRQRGRWVSQRKCKTGCVRRPVAAARKYLEIRAAESK</sequence>
<protein>
    <submittedName>
        <fullName evidence="2">Uncharacterized protein</fullName>
    </submittedName>
</protein>
<dbReference type="EMBL" id="JAJA02000001">
    <property type="protein sequence ID" value="KWS02729.1"/>
    <property type="molecule type" value="Genomic_DNA"/>
</dbReference>
<evidence type="ECO:0000256" key="1">
    <source>
        <dbReference type="SAM" id="MobiDB-lite"/>
    </source>
</evidence>
<keyword evidence="3" id="KW-1185">Reference proteome</keyword>
<evidence type="ECO:0000313" key="2">
    <source>
        <dbReference type="EMBL" id="KWS02729.1"/>
    </source>
</evidence>
<comment type="caution">
    <text evidence="2">The sequence shown here is derived from an EMBL/GenBank/DDBJ whole genome shotgun (WGS) entry which is preliminary data.</text>
</comment>
<proteinExistence type="predicted"/>
<gene>
    <name evidence="2" type="ORF">AZ78_0274</name>
</gene>
<reference evidence="2 3" key="1">
    <citation type="journal article" date="2014" name="Genome Announc.">
        <title>Draft Genome Sequence of Lysobacter capsici AZ78, a Bacterium Antagonistic to Plant-Pathogenic Oomycetes.</title>
        <authorList>
            <person name="Puopolo G."/>
            <person name="Sonego P."/>
            <person name="Engelen K."/>
            <person name="Pertot I."/>
        </authorList>
    </citation>
    <scope>NUCLEOTIDE SEQUENCE [LARGE SCALE GENOMIC DNA]</scope>
    <source>
        <strain evidence="2 3">AZ78</strain>
    </source>
</reference>
<feature type="compositionally biased region" description="Basic residues" evidence="1">
    <location>
        <begin position="27"/>
        <end position="36"/>
    </location>
</feature>
<organism evidence="2 3">
    <name type="scientific">Lysobacter capsici AZ78</name>
    <dbReference type="NCBI Taxonomy" id="1444315"/>
    <lineage>
        <taxon>Bacteria</taxon>
        <taxon>Pseudomonadati</taxon>
        <taxon>Pseudomonadota</taxon>
        <taxon>Gammaproteobacteria</taxon>
        <taxon>Lysobacterales</taxon>
        <taxon>Lysobacteraceae</taxon>
        <taxon>Lysobacter</taxon>
    </lineage>
</organism>
<name>A0A108U545_9GAMM</name>